<protein>
    <submittedName>
        <fullName evidence="3">Helix-turn-helix transcriptional regulator</fullName>
    </submittedName>
</protein>
<evidence type="ECO:0000259" key="2">
    <source>
        <dbReference type="Pfam" id="PF13443"/>
    </source>
</evidence>
<reference evidence="3 5" key="1">
    <citation type="submission" date="2020-10" db="EMBL/GenBank/DDBJ databases">
        <title>Whole genome sequence of oil-degrading bacteria Rhodococcus pyridinivorans strain 5Ap.</title>
        <authorList>
            <person name="Akhremchuk A.E."/>
            <person name="Valentovich L.N."/>
            <person name="Charniauskaya M.I."/>
            <person name="Bukliarevich H.A."/>
            <person name="Titok M.A."/>
        </authorList>
    </citation>
    <scope>NUCLEOTIDE SEQUENCE [LARGE SCALE GENOMIC DNA]</scope>
    <source>
        <strain evidence="3 5">5Ap</strain>
        <plasmid evidence="3 5">pNAPH</plasmid>
        <plasmid evidence="4 5">pRh5Ap-243</plasmid>
    </source>
</reference>
<geneLocation type="plasmid" evidence="4 5">
    <name>pRh5Ap-243</name>
</geneLocation>
<dbReference type="GeneID" id="86868914"/>
<dbReference type="AlphaFoldDB" id="A0A495NM58"/>
<dbReference type="RefSeq" id="WP_068159118.1">
    <property type="nucleotide sequence ID" value="NZ_CP022915.1"/>
</dbReference>
<dbReference type="Proteomes" id="UP000593818">
    <property type="component" value="Plasmid pNAPH"/>
</dbReference>
<name>A0A495NM58_9NOCA</name>
<dbReference type="Pfam" id="PF13443">
    <property type="entry name" value="HTH_26"/>
    <property type="match status" value="1"/>
</dbReference>
<dbReference type="EMBL" id="CP063452">
    <property type="protein sequence ID" value="QOW01808.1"/>
    <property type="molecule type" value="Genomic_DNA"/>
</dbReference>
<dbReference type="EMBL" id="CP063451">
    <property type="protein sequence ID" value="QOW01611.1"/>
    <property type="molecule type" value="Genomic_DNA"/>
</dbReference>
<accession>A0A495NM58</accession>
<gene>
    <name evidence="3" type="ORF">INP59_24880</name>
    <name evidence="4" type="ORF">INP59_25580</name>
</gene>
<dbReference type="Proteomes" id="UP000593818">
    <property type="component" value="Plasmid pRh5Ap-243"/>
</dbReference>
<geneLocation type="plasmid" evidence="3 5">
    <name>pNAPH</name>
</geneLocation>
<evidence type="ECO:0000313" key="3">
    <source>
        <dbReference type="EMBL" id="QOW01611.1"/>
    </source>
</evidence>
<evidence type="ECO:0000256" key="1">
    <source>
        <dbReference type="SAM" id="MobiDB-lite"/>
    </source>
</evidence>
<keyword evidence="3" id="KW-0614">Plasmid</keyword>
<dbReference type="InterPro" id="IPR001387">
    <property type="entry name" value="Cro/C1-type_HTH"/>
</dbReference>
<organism evidence="3 5">
    <name type="scientific">Rhodococcus pyridinivorans</name>
    <dbReference type="NCBI Taxonomy" id="103816"/>
    <lineage>
        <taxon>Bacteria</taxon>
        <taxon>Bacillati</taxon>
        <taxon>Actinomycetota</taxon>
        <taxon>Actinomycetes</taxon>
        <taxon>Mycobacteriales</taxon>
        <taxon>Nocardiaceae</taxon>
        <taxon>Rhodococcus</taxon>
    </lineage>
</organism>
<evidence type="ECO:0000313" key="4">
    <source>
        <dbReference type="EMBL" id="QOW01808.1"/>
    </source>
</evidence>
<feature type="domain" description="HTH cro/C1-type" evidence="2">
    <location>
        <begin position="10"/>
        <end position="75"/>
    </location>
</feature>
<keyword evidence="5" id="KW-1185">Reference proteome</keyword>
<sequence>MIKKMGYRWNLRKRMAEQDMFATTDLVPLLAERGIHLSREQVYRLVTAPPQRLSMDTLAALCDILACTPNDLIEIDVVNTPVAKTGGPAERVAPPQVRRTTIRRPRST</sequence>
<feature type="region of interest" description="Disordered" evidence="1">
    <location>
        <begin position="84"/>
        <end position="108"/>
    </location>
</feature>
<evidence type="ECO:0000313" key="5">
    <source>
        <dbReference type="Proteomes" id="UP000593818"/>
    </source>
</evidence>
<proteinExistence type="predicted"/>